<evidence type="ECO:0000256" key="6">
    <source>
        <dbReference type="ARBA" id="ARBA00023098"/>
    </source>
</evidence>
<evidence type="ECO:0000256" key="8">
    <source>
        <dbReference type="NCBIfam" id="TIGR01240"/>
    </source>
</evidence>
<sequence>MEDRIYTAIGSSNIAFIKYWGKRDGKINLPNNSSISMTLDRNVGTKTSVLFSSKLKSDRLFINGKEENIKEGANEKSRFISEMLAYCKKAAGINTNALIVSENNFPSDSGLASSASGGATLAFLLSNALDLKMDSREISIMARKISGSACRSVYGGIVKWDAGSKQDGSDSFAEQVVDHRYWPDLMDIIAIVDPSKKKVSSSAGHAITVKTSSLYRVRPQVAEEGVKKVVNAVTNKDFQVLAETVMRDSNNMHATMMDSWPPIMYLSDASRSIIYAMHELNESEGKYVAAYTFDAGPNAHIITTSSNRSKVIKMLEEIGVARSIIESKMGAGPEMLEGEESLIDQESMAPVHK</sequence>
<dbReference type="InterPro" id="IPR029765">
    <property type="entry name" value="Mev_diP_decarb"/>
</dbReference>
<dbReference type="EMBL" id="GG697240">
    <property type="protein sequence ID" value="EET89942.1"/>
    <property type="molecule type" value="Genomic_DNA"/>
</dbReference>
<dbReference type="Pfam" id="PF18376">
    <property type="entry name" value="MDD_C"/>
    <property type="match status" value="1"/>
</dbReference>
<evidence type="ECO:0000259" key="9">
    <source>
        <dbReference type="Pfam" id="PF18376"/>
    </source>
</evidence>
<protein>
    <recommendedName>
        <fullName evidence="2 8">Diphosphomevalonate decarboxylase</fullName>
        <ecNumber evidence="2 8">4.1.1.33</ecNumber>
    </recommendedName>
</protein>
<keyword evidence="7" id="KW-0456">Lyase</keyword>
<dbReference type="GO" id="GO:0005524">
    <property type="term" value="F:ATP binding"/>
    <property type="evidence" value="ECO:0007669"/>
    <property type="project" value="UniProtKB-KW"/>
</dbReference>
<comment type="similarity">
    <text evidence="1">Belongs to the diphosphomevalonate decarboxylase family.</text>
</comment>
<evidence type="ECO:0000313" key="12">
    <source>
        <dbReference type="Proteomes" id="UP000332487"/>
    </source>
</evidence>
<dbReference type="EC" id="4.1.1.33" evidence="2 8"/>
<dbReference type="Proteomes" id="UP000332487">
    <property type="component" value="Unassembled WGS sequence"/>
</dbReference>
<dbReference type="InterPro" id="IPR005935">
    <property type="entry name" value="Mev_decarb"/>
</dbReference>
<dbReference type="NCBIfam" id="TIGR01240">
    <property type="entry name" value="mevDPdecarb"/>
    <property type="match status" value="1"/>
</dbReference>
<reference evidence="11 12" key="2">
    <citation type="journal article" date="2010" name="Proc. Natl. Acad. Sci. U.S.A.">
        <title>Enigmatic, ultrasmall, uncultivated Archaea.</title>
        <authorList>
            <person name="Baker B.J."/>
            <person name="Comolli L.R."/>
            <person name="Dick G.J."/>
            <person name="Hauser L.J."/>
            <person name="Hyatt D."/>
            <person name="Dill B.D."/>
            <person name="Land M.L."/>
            <person name="Verberkmoes N.C."/>
            <person name="Hettich R.L."/>
            <person name="Banfield J.F."/>
        </authorList>
    </citation>
    <scope>NUCLEOTIDE SEQUENCE [LARGE SCALE GENOMIC DNA]</scope>
    <source>
        <strain evidence="11">ARMAN-2</strain>
    </source>
</reference>
<gene>
    <name evidence="11" type="ORF">UNLARM2_0386</name>
</gene>
<evidence type="ECO:0000313" key="11">
    <source>
        <dbReference type="EMBL" id="EET89942.1"/>
    </source>
</evidence>
<dbReference type="InterPro" id="IPR041431">
    <property type="entry name" value="Mvd1_C"/>
</dbReference>
<dbReference type="InterPro" id="IPR020568">
    <property type="entry name" value="Ribosomal_Su5_D2-typ_SF"/>
</dbReference>
<dbReference type="Gene3D" id="3.30.70.890">
    <property type="entry name" value="GHMP kinase, C-terminal domain"/>
    <property type="match status" value="1"/>
</dbReference>
<dbReference type="SUPFAM" id="SSF55060">
    <property type="entry name" value="GHMP Kinase, C-terminal domain"/>
    <property type="match status" value="1"/>
</dbReference>
<dbReference type="InterPro" id="IPR036554">
    <property type="entry name" value="GHMP_kinase_C_sf"/>
</dbReference>
<keyword evidence="3" id="KW-0444">Lipid biosynthesis</keyword>
<accession>C7DH40</accession>
<dbReference type="SUPFAM" id="SSF54211">
    <property type="entry name" value="Ribosomal protein S5 domain 2-like"/>
    <property type="match status" value="1"/>
</dbReference>
<dbReference type="PANTHER" id="PTHR10977">
    <property type="entry name" value="DIPHOSPHOMEVALONATE DECARBOXYLASE"/>
    <property type="match status" value="1"/>
</dbReference>
<feature type="domain" description="Mvd1 C-terminal" evidence="9">
    <location>
        <begin position="188"/>
        <end position="323"/>
    </location>
</feature>
<keyword evidence="6" id="KW-0443">Lipid metabolism</keyword>
<feature type="domain" description="Diphosphomevalonate decarboxylase-like N-terminal" evidence="10">
    <location>
        <begin position="12"/>
        <end position="173"/>
    </location>
</feature>
<evidence type="ECO:0000256" key="1">
    <source>
        <dbReference type="ARBA" id="ARBA00008831"/>
    </source>
</evidence>
<dbReference type="InterPro" id="IPR014721">
    <property type="entry name" value="Ribsml_uS5_D2-typ_fold_subgr"/>
</dbReference>
<evidence type="ECO:0000256" key="2">
    <source>
        <dbReference type="ARBA" id="ARBA00012296"/>
    </source>
</evidence>
<dbReference type="GO" id="GO:0019287">
    <property type="term" value="P:isopentenyl diphosphate biosynthetic process, mevalonate pathway"/>
    <property type="evidence" value="ECO:0007669"/>
    <property type="project" value="UniProtKB-UniRule"/>
</dbReference>
<evidence type="ECO:0000256" key="4">
    <source>
        <dbReference type="ARBA" id="ARBA00022741"/>
    </source>
</evidence>
<keyword evidence="5" id="KW-0067">ATP-binding</keyword>
<keyword evidence="12" id="KW-1185">Reference proteome</keyword>
<dbReference type="PIRSF" id="PIRSF015950">
    <property type="entry name" value="Mev_P_decrbx"/>
    <property type="match status" value="1"/>
</dbReference>
<dbReference type="GO" id="GO:0004163">
    <property type="term" value="F:diphosphomevalonate decarboxylase activity"/>
    <property type="evidence" value="ECO:0007669"/>
    <property type="project" value="UniProtKB-UniRule"/>
</dbReference>
<evidence type="ECO:0000256" key="5">
    <source>
        <dbReference type="ARBA" id="ARBA00022840"/>
    </source>
</evidence>
<dbReference type="AlphaFoldDB" id="C7DH40"/>
<keyword evidence="4" id="KW-0547">Nucleotide-binding</keyword>
<evidence type="ECO:0000259" key="10">
    <source>
        <dbReference type="Pfam" id="PF22700"/>
    </source>
</evidence>
<evidence type="ECO:0000256" key="7">
    <source>
        <dbReference type="ARBA" id="ARBA00023239"/>
    </source>
</evidence>
<reference evidence="11 12" key="1">
    <citation type="journal article" date="2009" name="Genome Biol.">
        <title>Community-wide analysis of microbial genome sequence signatures.</title>
        <authorList>
            <person name="Dick G.J."/>
            <person name="Andersson A.F."/>
            <person name="Baker B.J."/>
            <person name="Simmons S.L."/>
            <person name="Thomas B.C."/>
            <person name="Yelton A.P."/>
            <person name="Banfield J.F."/>
        </authorList>
    </citation>
    <scope>NUCLEOTIDE SEQUENCE [LARGE SCALE GENOMIC DNA]</scope>
    <source>
        <strain evidence="11">ARMAN-2</strain>
    </source>
</reference>
<evidence type="ECO:0000256" key="3">
    <source>
        <dbReference type="ARBA" id="ARBA00022516"/>
    </source>
</evidence>
<name>C7DH40_MICA2</name>
<dbReference type="Gene3D" id="3.30.230.10">
    <property type="match status" value="1"/>
</dbReference>
<dbReference type="PANTHER" id="PTHR10977:SF3">
    <property type="entry name" value="DIPHOSPHOMEVALONATE DECARBOXYLASE"/>
    <property type="match status" value="1"/>
</dbReference>
<proteinExistence type="inferred from homology"/>
<dbReference type="InterPro" id="IPR053859">
    <property type="entry name" value="MVD-like_N"/>
</dbReference>
<organism evidence="11 12">
    <name type="scientific">Candidatus Micrarchaeum acidiphilum ARMAN-2</name>
    <dbReference type="NCBI Taxonomy" id="425595"/>
    <lineage>
        <taxon>Archaea</taxon>
        <taxon>Candidatus Micrarchaeota</taxon>
        <taxon>Candidatus Micrarchaeia</taxon>
        <taxon>Candidatus Micrarchaeales</taxon>
        <taxon>Candidatus Micrarchaeaceae</taxon>
        <taxon>Candidatus Micrarchaeum</taxon>
    </lineage>
</organism>
<dbReference type="Pfam" id="PF22700">
    <property type="entry name" value="MVD-like_N"/>
    <property type="match status" value="1"/>
</dbReference>
<dbReference type="GO" id="GO:0005829">
    <property type="term" value="C:cytosol"/>
    <property type="evidence" value="ECO:0007669"/>
    <property type="project" value="InterPro"/>
</dbReference>